<proteinExistence type="predicted"/>
<gene>
    <name evidence="2" type="ORF">ZOSMA_76G00700</name>
</gene>
<keyword evidence="3" id="KW-1185">Reference proteome</keyword>
<sequence length="143" mass="16032">MQALGGHQNKHRVERSEIRRTRKDGKRTFQDQLRQNRLYAFPTYINDFPPYDGPRKSSFGSYGIIRGWSCPSPYHSYYSGSRQTRPNGNGATVGCNNWNMNRGNNGVDNNNRIVNAAGNENVGGDNGAEDEDVVDGLDLTLHL</sequence>
<accession>A0A0K9NP08</accession>
<evidence type="ECO:0000256" key="1">
    <source>
        <dbReference type="SAM" id="MobiDB-lite"/>
    </source>
</evidence>
<organism evidence="2 3">
    <name type="scientific">Zostera marina</name>
    <name type="common">Eelgrass</name>
    <dbReference type="NCBI Taxonomy" id="29655"/>
    <lineage>
        <taxon>Eukaryota</taxon>
        <taxon>Viridiplantae</taxon>
        <taxon>Streptophyta</taxon>
        <taxon>Embryophyta</taxon>
        <taxon>Tracheophyta</taxon>
        <taxon>Spermatophyta</taxon>
        <taxon>Magnoliopsida</taxon>
        <taxon>Liliopsida</taxon>
        <taxon>Zosteraceae</taxon>
        <taxon>Zostera</taxon>
    </lineage>
</organism>
<name>A0A0K9NP08_ZOSMR</name>
<dbReference type="EMBL" id="LFYR01001927">
    <property type="protein sequence ID" value="KMZ58514.1"/>
    <property type="molecule type" value="Genomic_DNA"/>
</dbReference>
<evidence type="ECO:0000313" key="3">
    <source>
        <dbReference type="Proteomes" id="UP000036987"/>
    </source>
</evidence>
<dbReference type="AlphaFoldDB" id="A0A0K9NP08"/>
<evidence type="ECO:0000313" key="2">
    <source>
        <dbReference type="EMBL" id="KMZ58514.1"/>
    </source>
</evidence>
<reference evidence="3" key="1">
    <citation type="journal article" date="2016" name="Nature">
        <title>The genome of the seagrass Zostera marina reveals angiosperm adaptation to the sea.</title>
        <authorList>
            <person name="Olsen J.L."/>
            <person name="Rouze P."/>
            <person name="Verhelst B."/>
            <person name="Lin Y.-C."/>
            <person name="Bayer T."/>
            <person name="Collen J."/>
            <person name="Dattolo E."/>
            <person name="De Paoli E."/>
            <person name="Dittami S."/>
            <person name="Maumus F."/>
            <person name="Michel G."/>
            <person name="Kersting A."/>
            <person name="Lauritano C."/>
            <person name="Lohaus R."/>
            <person name="Toepel M."/>
            <person name="Tonon T."/>
            <person name="Vanneste K."/>
            <person name="Amirebrahimi M."/>
            <person name="Brakel J."/>
            <person name="Bostroem C."/>
            <person name="Chovatia M."/>
            <person name="Grimwood J."/>
            <person name="Jenkins J.W."/>
            <person name="Jueterbock A."/>
            <person name="Mraz A."/>
            <person name="Stam W.T."/>
            <person name="Tice H."/>
            <person name="Bornberg-Bauer E."/>
            <person name="Green P.J."/>
            <person name="Pearson G.A."/>
            <person name="Procaccini G."/>
            <person name="Duarte C.M."/>
            <person name="Schmutz J."/>
            <person name="Reusch T.B.H."/>
            <person name="Van de Peer Y."/>
        </authorList>
    </citation>
    <scope>NUCLEOTIDE SEQUENCE [LARGE SCALE GENOMIC DNA]</scope>
    <source>
        <strain evidence="3">cv. Finnish</strain>
    </source>
</reference>
<feature type="region of interest" description="Disordered" evidence="1">
    <location>
        <begin position="1"/>
        <end position="28"/>
    </location>
</feature>
<comment type="caution">
    <text evidence="2">The sequence shown here is derived from an EMBL/GenBank/DDBJ whole genome shotgun (WGS) entry which is preliminary data.</text>
</comment>
<protein>
    <submittedName>
        <fullName evidence="2">Uncharacterized protein</fullName>
    </submittedName>
</protein>
<dbReference type="Proteomes" id="UP000036987">
    <property type="component" value="Unassembled WGS sequence"/>
</dbReference>